<keyword evidence="2" id="KW-1185">Reference proteome</keyword>
<evidence type="ECO:0008006" key="3">
    <source>
        <dbReference type="Google" id="ProtNLM"/>
    </source>
</evidence>
<organism evidence="1 2">
    <name type="scientific">Tanacetum coccineum</name>
    <dbReference type="NCBI Taxonomy" id="301880"/>
    <lineage>
        <taxon>Eukaryota</taxon>
        <taxon>Viridiplantae</taxon>
        <taxon>Streptophyta</taxon>
        <taxon>Embryophyta</taxon>
        <taxon>Tracheophyta</taxon>
        <taxon>Spermatophyta</taxon>
        <taxon>Magnoliopsida</taxon>
        <taxon>eudicotyledons</taxon>
        <taxon>Gunneridae</taxon>
        <taxon>Pentapetalae</taxon>
        <taxon>asterids</taxon>
        <taxon>campanulids</taxon>
        <taxon>Asterales</taxon>
        <taxon>Asteraceae</taxon>
        <taxon>Asteroideae</taxon>
        <taxon>Anthemideae</taxon>
        <taxon>Anthemidinae</taxon>
        <taxon>Tanacetum</taxon>
    </lineage>
</organism>
<proteinExistence type="predicted"/>
<reference evidence="1" key="1">
    <citation type="journal article" date="2022" name="Int. J. Mol. Sci.">
        <title>Draft Genome of Tanacetum Coccineum: Genomic Comparison of Closely Related Tanacetum-Family Plants.</title>
        <authorList>
            <person name="Yamashiro T."/>
            <person name="Shiraishi A."/>
            <person name="Nakayama K."/>
            <person name="Satake H."/>
        </authorList>
    </citation>
    <scope>NUCLEOTIDE SEQUENCE</scope>
</reference>
<dbReference type="EMBL" id="BQNB010008708">
    <property type="protein sequence ID" value="GJS53185.1"/>
    <property type="molecule type" value="Genomic_DNA"/>
</dbReference>
<accession>A0ABQ4WJV3</accession>
<evidence type="ECO:0000313" key="2">
    <source>
        <dbReference type="Proteomes" id="UP001151760"/>
    </source>
</evidence>
<gene>
    <name evidence="1" type="ORF">Tco_0626547</name>
</gene>
<comment type="caution">
    <text evidence="1">The sequence shown here is derived from an EMBL/GenBank/DDBJ whole genome shotgun (WGS) entry which is preliminary data.</text>
</comment>
<reference evidence="1" key="2">
    <citation type="submission" date="2022-01" db="EMBL/GenBank/DDBJ databases">
        <authorList>
            <person name="Yamashiro T."/>
            <person name="Shiraishi A."/>
            <person name="Satake H."/>
            <person name="Nakayama K."/>
        </authorList>
    </citation>
    <scope>NUCLEOTIDE SEQUENCE</scope>
</reference>
<name>A0ABQ4WJV3_9ASTR</name>
<protein>
    <recommendedName>
        <fullName evidence="3">RNA-directed DNA polymerase, eukaryota, reverse transcriptase zinc-binding domain protein</fullName>
    </recommendedName>
</protein>
<dbReference type="Proteomes" id="UP001151760">
    <property type="component" value="Unassembled WGS sequence"/>
</dbReference>
<evidence type="ECO:0000313" key="1">
    <source>
        <dbReference type="EMBL" id="GJS53185.1"/>
    </source>
</evidence>
<sequence>MTSNPGNHFICWRLNVVRAPDFDDVIRNAWENFQCKDGSNTQIMFKDKMKHLIINIKVFMLLKERLDAMQKAKVKWGVEADENSKFFHGIVNRKGRQLAITESRKKSLLDPLIRRDTKECF</sequence>